<dbReference type="PANTHER" id="PTHR46268:SF6">
    <property type="entry name" value="UNIVERSAL STRESS PROTEIN UP12"/>
    <property type="match status" value="1"/>
</dbReference>
<evidence type="ECO:0000313" key="4">
    <source>
        <dbReference type="Proteomes" id="UP000239068"/>
    </source>
</evidence>
<dbReference type="SUPFAM" id="SSF52402">
    <property type="entry name" value="Adenine nucleotide alpha hydrolases-like"/>
    <property type="match status" value="2"/>
</dbReference>
<sequence>MKTILIPTDFSKNAYCALFYAAKLFEEEPARFIIFNSVEGQVSKLTSAVYTGNSEELINGLLKASEAECLAVQHKLVGDLETTKHTFKIITTSFSLTQAINELITLENVNFVVMGSKGKTDTEKIFIGSNSFRAIKTIKEVPLLIIPDELDFKAPEKIGFASGFKREYSKKQLAPLKEVTKLFNAKTTVVHVNEEEKLNEVQLANLHNLLEISKNEDFELNWLPEARSKAETIMEYVYEEQLDLLAICYYKHSFISNLLRENVVKEIAYHMRTPLLVLPSID</sequence>
<dbReference type="PANTHER" id="PTHR46268">
    <property type="entry name" value="STRESS RESPONSE PROTEIN NHAX"/>
    <property type="match status" value="1"/>
</dbReference>
<dbReference type="RefSeq" id="WP_105021597.1">
    <property type="nucleotide sequence ID" value="NZ_MSCM01000002.1"/>
</dbReference>
<dbReference type="AlphaFoldDB" id="A0A2S7WFA0"/>
<dbReference type="Gene3D" id="3.40.50.620">
    <property type="entry name" value="HUPs"/>
    <property type="match status" value="2"/>
</dbReference>
<evidence type="ECO:0000259" key="2">
    <source>
        <dbReference type="Pfam" id="PF00582"/>
    </source>
</evidence>
<comment type="caution">
    <text evidence="3">The sequence shown here is derived from an EMBL/GenBank/DDBJ whole genome shotgun (WGS) entry which is preliminary data.</text>
</comment>
<dbReference type="Pfam" id="PF00582">
    <property type="entry name" value="Usp"/>
    <property type="match status" value="1"/>
</dbReference>
<proteinExistence type="inferred from homology"/>
<keyword evidence="4" id="KW-1185">Reference proteome</keyword>
<protein>
    <recommendedName>
        <fullName evidence="2">UspA domain-containing protein</fullName>
    </recommendedName>
</protein>
<dbReference type="EMBL" id="MSCM01000002">
    <property type="protein sequence ID" value="PQJ76285.1"/>
    <property type="molecule type" value="Genomic_DNA"/>
</dbReference>
<dbReference type="CDD" id="cd00293">
    <property type="entry name" value="USP-like"/>
    <property type="match status" value="1"/>
</dbReference>
<dbReference type="Proteomes" id="UP000239068">
    <property type="component" value="Unassembled WGS sequence"/>
</dbReference>
<accession>A0A2S7WFA0</accession>
<dbReference type="InterPro" id="IPR014729">
    <property type="entry name" value="Rossmann-like_a/b/a_fold"/>
</dbReference>
<dbReference type="InterPro" id="IPR006015">
    <property type="entry name" value="Universal_stress_UspA"/>
</dbReference>
<evidence type="ECO:0000256" key="1">
    <source>
        <dbReference type="ARBA" id="ARBA00008791"/>
    </source>
</evidence>
<gene>
    <name evidence="3" type="ORF">BTO16_10200</name>
</gene>
<dbReference type="OrthoDB" id="9788959at2"/>
<evidence type="ECO:0000313" key="3">
    <source>
        <dbReference type="EMBL" id="PQJ76285.1"/>
    </source>
</evidence>
<feature type="domain" description="UspA" evidence="2">
    <location>
        <begin position="1"/>
        <end position="145"/>
    </location>
</feature>
<dbReference type="PRINTS" id="PR01438">
    <property type="entry name" value="UNVRSLSTRESS"/>
</dbReference>
<comment type="similarity">
    <text evidence="1">Belongs to the universal stress protein A family.</text>
</comment>
<reference evidence="3 4" key="1">
    <citation type="submission" date="2016-12" db="EMBL/GenBank/DDBJ databases">
        <title>Trade-off between light-utilization and light-protection in marine flavobacteria.</title>
        <authorList>
            <person name="Kumagai Y."/>
            <person name="Yoshizawa S."/>
            <person name="Kogure K."/>
            <person name="Iwasaki W."/>
        </authorList>
    </citation>
    <scope>NUCLEOTIDE SEQUENCE [LARGE SCALE GENOMIC DNA]</scope>
    <source>
        <strain evidence="3 4">ATCC 43844</strain>
    </source>
</reference>
<name>A0A2S7WFA0_9FLAO</name>
<dbReference type="InterPro" id="IPR006016">
    <property type="entry name" value="UspA"/>
</dbReference>
<organism evidence="3 4">
    <name type="scientific">Polaribacter glomeratus</name>
    <dbReference type="NCBI Taxonomy" id="102"/>
    <lineage>
        <taxon>Bacteria</taxon>
        <taxon>Pseudomonadati</taxon>
        <taxon>Bacteroidota</taxon>
        <taxon>Flavobacteriia</taxon>
        <taxon>Flavobacteriales</taxon>
        <taxon>Flavobacteriaceae</taxon>
    </lineage>
</organism>